<dbReference type="InterPro" id="IPR058154">
    <property type="entry name" value="Bxb1_TTP-like"/>
</dbReference>
<evidence type="ECO:0000313" key="1">
    <source>
        <dbReference type="EMBL" id="MFC0547046.1"/>
    </source>
</evidence>
<comment type="caution">
    <text evidence="1">The sequence shown here is derived from an EMBL/GenBank/DDBJ whole genome shotgun (WGS) entry which is preliminary data.</text>
</comment>
<name>A0ABV6N4X1_9PSEU</name>
<dbReference type="Pfam" id="PF25681">
    <property type="entry name" value="Phage_TTP_17"/>
    <property type="match status" value="1"/>
</dbReference>
<keyword evidence="2" id="KW-1185">Reference proteome</keyword>
<evidence type="ECO:0008006" key="3">
    <source>
        <dbReference type="Google" id="ProtNLM"/>
    </source>
</evidence>
<organism evidence="1 2">
    <name type="scientific">Kutzneria chonburiensis</name>
    <dbReference type="NCBI Taxonomy" id="1483604"/>
    <lineage>
        <taxon>Bacteria</taxon>
        <taxon>Bacillati</taxon>
        <taxon>Actinomycetota</taxon>
        <taxon>Actinomycetes</taxon>
        <taxon>Pseudonocardiales</taxon>
        <taxon>Pseudonocardiaceae</taxon>
        <taxon>Kutzneria</taxon>
    </lineage>
</organism>
<proteinExistence type="predicted"/>
<dbReference type="Proteomes" id="UP001589810">
    <property type="component" value="Unassembled WGS sequence"/>
</dbReference>
<evidence type="ECO:0000313" key="2">
    <source>
        <dbReference type="Proteomes" id="UP001589810"/>
    </source>
</evidence>
<reference evidence="1 2" key="1">
    <citation type="submission" date="2024-09" db="EMBL/GenBank/DDBJ databases">
        <authorList>
            <person name="Sun Q."/>
            <person name="Mori K."/>
        </authorList>
    </citation>
    <scope>NUCLEOTIDE SEQUENCE [LARGE SCALE GENOMIC DNA]</scope>
    <source>
        <strain evidence="1 2">TBRC 1432</strain>
    </source>
</reference>
<protein>
    <recommendedName>
        <fullName evidence="3">Fibronectin type-III domain-containing protein</fullName>
    </recommendedName>
</protein>
<dbReference type="RefSeq" id="WP_273937277.1">
    <property type="nucleotide sequence ID" value="NZ_CP097263.1"/>
</dbReference>
<accession>A0ABV6N4X1</accession>
<sequence>MEPSAVRMGVVGQVYVTAEPLSALESAQLLDVSLPVPDPLIALGYLSDDGFEHEWSEDVKEIVTWSRGTVSTIIRGRSLKMTFTALESNRDVVGLFYGSDFTGNVQAGSMRITNGYTRRPGYTVVYDVFDDDGTVWRLIVPSARVGALTPPKFNPGSVSAWGISFTAVDTAGYLATWTTNDPSVTDGLDRVSPPLILFPEPDAATGLVRPDGTIGGLGMRGGRVLVTTSAGLQDTCVVSPTDGTWWAQDITALPTGGPITVTAVQQLGDDTSAPATQTFTVYPLPERASVTNISQSGPTLTVQWSATPSPLIEQWVFWMWKVSDGSDTEKSMFTTTGLGAVQFDIDQTVYPHGTVLAVQIEAAGPGVSQDSTEVWFATTSYNPPHVLGVPTMTGRTITVDWSAVDDAYPESGYQVYATTDNRAQLLGSTQPEVFTWSGPLPDMFPPGSSYDVFVRAPTASDLSPVDSPRVKVTAPAV</sequence>
<dbReference type="EMBL" id="JBHLUD010000013">
    <property type="protein sequence ID" value="MFC0547046.1"/>
    <property type="molecule type" value="Genomic_DNA"/>
</dbReference>
<gene>
    <name evidence="1" type="ORF">ACFFH7_36435</name>
</gene>